<protein>
    <submittedName>
        <fullName evidence="2">Chemotaxis protein CheW</fullName>
    </submittedName>
</protein>
<dbReference type="PANTHER" id="PTHR22617:SF23">
    <property type="entry name" value="CHEMOTAXIS PROTEIN CHEW"/>
    <property type="match status" value="1"/>
</dbReference>
<evidence type="ECO:0000313" key="2">
    <source>
        <dbReference type="EMBL" id="NVD28414.1"/>
    </source>
</evidence>
<reference evidence="2 3" key="1">
    <citation type="submission" date="2020-06" db="EMBL/GenBank/DDBJ databases">
        <authorList>
            <person name="Kim S.-J."/>
            <person name="Park S.-J."/>
        </authorList>
    </citation>
    <scope>NUCLEOTIDE SEQUENCE [LARGE SCALE GENOMIC DNA]</scope>
    <source>
        <strain evidence="2 3">SW-151</strain>
    </source>
</reference>
<name>A0ABX2N3Y4_9SPHN</name>
<dbReference type="InterPro" id="IPR002545">
    <property type="entry name" value="CheW-lke_dom"/>
</dbReference>
<evidence type="ECO:0000313" key="3">
    <source>
        <dbReference type="Proteomes" id="UP000652427"/>
    </source>
</evidence>
<dbReference type="InterPro" id="IPR036061">
    <property type="entry name" value="CheW-like_dom_sf"/>
</dbReference>
<comment type="caution">
    <text evidence="2">The sequence shown here is derived from an EMBL/GenBank/DDBJ whole genome shotgun (WGS) entry which is preliminary data.</text>
</comment>
<dbReference type="PANTHER" id="PTHR22617">
    <property type="entry name" value="CHEMOTAXIS SENSOR HISTIDINE KINASE-RELATED"/>
    <property type="match status" value="1"/>
</dbReference>
<proteinExistence type="predicted"/>
<dbReference type="Proteomes" id="UP000652427">
    <property type="component" value="Unassembled WGS sequence"/>
</dbReference>
<dbReference type="InterPro" id="IPR039315">
    <property type="entry name" value="CheW"/>
</dbReference>
<keyword evidence="3" id="KW-1185">Reference proteome</keyword>
<gene>
    <name evidence="2" type="ORF">HUO14_10920</name>
</gene>
<dbReference type="EMBL" id="JABWMH010000003">
    <property type="protein sequence ID" value="NVD28414.1"/>
    <property type="molecule type" value="Genomic_DNA"/>
</dbReference>
<dbReference type="Gene3D" id="2.40.50.180">
    <property type="entry name" value="CheA-289, Domain 4"/>
    <property type="match status" value="1"/>
</dbReference>
<sequence>MNISVVLVELAGQRIALPSLEIDSVIEIDKITPVPGAPDYIAGLASLRSRALTVIDCVRMLGLNDYENDDYQSAVVFNCGGHDYALLVEVVEDVADATTEPVPVPGGAGEMWSKISDGLIETNVGPAMLIRTETLINSLKQKKR</sequence>
<dbReference type="SMART" id="SM00260">
    <property type="entry name" value="CheW"/>
    <property type="match status" value="1"/>
</dbReference>
<dbReference type="RefSeq" id="WP_176279866.1">
    <property type="nucleotide sequence ID" value="NZ_JABWMH010000003.1"/>
</dbReference>
<dbReference type="Pfam" id="PF01584">
    <property type="entry name" value="CheW"/>
    <property type="match status" value="1"/>
</dbReference>
<organism evidence="2 3">
    <name type="scientific">Parasphingorhabdus flavimaris</name>
    <dbReference type="NCBI Taxonomy" id="266812"/>
    <lineage>
        <taxon>Bacteria</taxon>
        <taxon>Pseudomonadati</taxon>
        <taxon>Pseudomonadota</taxon>
        <taxon>Alphaproteobacteria</taxon>
        <taxon>Sphingomonadales</taxon>
        <taxon>Sphingomonadaceae</taxon>
        <taxon>Parasphingorhabdus</taxon>
    </lineage>
</organism>
<dbReference type="SUPFAM" id="SSF50341">
    <property type="entry name" value="CheW-like"/>
    <property type="match status" value="1"/>
</dbReference>
<feature type="domain" description="CheW-like" evidence="1">
    <location>
        <begin position="2"/>
        <end position="141"/>
    </location>
</feature>
<dbReference type="Gene3D" id="2.30.30.40">
    <property type="entry name" value="SH3 Domains"/>
    <property type="match status" value="1"/>
</dbReference>
<dbReference type="PROSITE" id="PS50851">
    <property type="entry name" value="CHEW"/>
    <property type="match status" value="1"/>
</dbReference>
<evidence type="ECO:0000259" key="1">
    <source>
        <dbReference type="PROSITE" id="PS50851"/>
    </source>
</evidence>
<accession>A0ABX2N3Y4</accession>